<dbReference type="InterPro" id="IPR013493">
    <property type="entry name" value="CHP02677"/>
</dbReference>
<feature type="compositionally biased region" description="Basic and acidic residues" evidence="1">
    <location>
        <begin position="529"/>
        <end position="544"/>
    </location>
</feature>
<evidence type="ECO:0000313" key="2">
    <source>
        <dbReference type="EMBL" id="KAE8762244.1"/>
    </source>
</evidence>
<dbReference type="Pfam" id="PF09660">
    <property type="entry name" value="DUF2397"/>
    <property type="match status" value="1"/>
</dbReference>
<comment type="caution">
    <text evidence="2">The sequence shown here is derived from an EMBL/GenBank/DDBJ whole genome shotgun (WGS) entry which is preliminary data.</text>
</comment>
<dbReference type="AlphaFoldDB" id="A0A7J5UJA9"/>
<name>A0A7J5UJA9_9MICO</name>
<dbReference type="NCBIfam" id="TIGR02677">
    <property type="entry name" value="TIGR02677 family protein"/>
    <property type="match status" value="1"/>
</dbReference>
<accession>A0A7J5UJA9</accession>
<dbReference type="EMBL" id="WHJE01000214">
    <property type="protein sequence ID" value="KAE8762244.1"/>
    <property type="molecule type" value="Genomic_DNA"/>
</dbReference>
<dbReference type="OrthoDB" id="5508807at2"/>
<feature type="compositionally biased region" description="Low complexity" evidence="1">
    <location>
        <begin position="509"/>
        <end position="528"/>
    </location>
</feature>
<protein>
    <submittedName>
        <fullName evidence="2">TIGR02677 family protein</fullName>
    </submittedName>
</protein>
<evidence type="ECO:0000313" key="3">
    <source>
        <dbReference type="Proteomes" id="UP000451860"/>
    </source>
</evidence>
<organism evidence="2 3">
    <name type="scientific">Georgenia thermotolerans</name>
    <dbReference type="NCBI Taxonomy" id="527326"/>
    <lineage>
        <taxon>Bacteria</taxon>
        <taxon>Bacillati</taxon>
        <taxon>Actinomycetota</taxon>
        <taxon>Actinomycetes</taxon>
        <taxon>Micrococcales</taxon>
        <taxon>Bogoriellaceae</taxon>
        <taxon>Georgenia</taxon>
    </lineage>
</organism>
<feature type="region of interest" description="Disordered" evidence="1">
    <location>
        <begin position="509"/>
        <end position="544"/>
    </location>
</feature>
<keyword evidence="3" id="KW-1185">Reference proteome</keyword>
<dbReference type="Proteomes" id="UP000451860">
    <property type="component" value="Unassembled WGS sequence"/>
</dbReference>
<gene>
    <name evidence="2" type="ORF">GB883_20375</name>
</gene>
<reference evidence="2 3" key="1">
    <citation type="submission" date="2019-10" db="EMBL/GenBank/DDBJ databases">
        <title>Georgenia wutianyii sp. nov. and Georgenia yuyongxinii sp. nov. isolated from plateau pika (Ochotona curzoniae) in the Qinghai-Tibet plateau of China.</title>
        <authorList>
            <person name="Tian Z."/>
        </authorList>
    </citation>
    <scope>NUCLEOTIDE SEQUENCE [LARGE SCALE GENOMIC DNA]</scope>
    <source>
        <strain evidence="2 3">DSM 21501</strain>
    </source>
</reference>
<proteinExistence type="predicted"/>
<sequence>MQVGAGVSETVPDSEEATARLDLFRYLTADLAGEYRAIMSLFGSTLLADLSAAEVSDGLAQRGVVLSVEEVTTRCEQLERWGNLVRGIRDARVATVQDYVRSRARYQASKLGVRVHREAEAIVAAGDGAREVARELLGATAETLDRIVARMAAATDARPVDAEALSGDVTTVFNNQRLFSDSVRDFYAYVNTVLTRYDLAGEEYQQFKRLLLDYIDLLTADVARHAPVVARRFAALEPVLDDVLAALAGLPTLQSADARTERLPGRTREDWEHVRGWYTGADGRSGPETLRMAADQALGQLLANTKRMLASAGTGVSRRADLLKLAAWFDGADADQAHRLYAAAFGAYPARHLLGGPEEPDPRDGATTSWWAATPVEVPLSLRERGDRGARGRTSSVPDPGLDRVRLLAEAQGVADARAAAVRELVAAGRLDGAEVSPAALSLLLGQLTRLLAVHPQLEAAARATDTDLGLTLEAVPDPAATTTLRTPDGDLTVHGLVLEVAAAGTPAAAAPSSPAAASSATATIGADAEAHAPTHPEPAEVLA</sequence>
<evidence type="ECO:0000256" key="1">
    <source>
        <dbReference type="SAM" id="MobiDB-lite"/>
    </source>
</evidence>